<gene>
    <name evidence="2" type="ORF">BU112_01470</name>
</gene>
<evidence type="ECO:0000259" key="1">
    <source>
        <dbReference type="Pfam" id="PF12680"/>
    </source>
</evidence>
<dbReference type="OrthoDB" id="1928996at2"/>
<dbReference type="SUPFAM" id="SSF54427">
    <property type="entry name" value="NTF2-like"/>
    <property type="match status" value="1"/>
</dbReference>
<evidence type="ECO:0000313" key="3">
    <source>
        <dbReference type="Proteomes" id="UP000286317"/>
    </source>
</evidence>
<sequence>MKTLDAYFILFDEARYSEESFDKLNDLFNDDIEFVLNQKTFKGKDAWKQFVKGVYQTNKDLKHMHNGWIEQEDGTFKTHWAICGNRFETGVYTQEGIDIARLDNEGKIIYLENQPKDQTLFSN</sequence>
<proteinExistence type="predicted"/>
<reference evidence="2 3" key="1">
    <citation type="journal article" date="2016" name="Front. Microbiol.">
        <title>Comprehensive Phylogenetic Analysis of Bovine Non-aureus Staphylococci Species Based on Whole-Genome Sequencing.</title>
        <authorList>
            <person name="Naushad S."/>
            <person name="Barkema H.W."/>
            <person name="Luby C."/>
            <person name="Condas L.A."/>
            <person name="Nobrega D.B."/>
            <person name="Carson D.A."/>
            <person name="De Buck J."/>
        </authorList>
    </citation>
    <scope>NUCLEOTIDE SEQUENCE [LARGE SCALE GENOMIC DNA]</scope>
    <source>
        <strain evidence="2 3">SNUC 4554</strain>
    </source>
</reference>
<dbReference type="RefSeq" id="WP_039068204.1">
    <property type="nucleotide sequence ID" value="NZ_CP068712.1"/>
</dbReference>
<dbReference type="Proteomes" id="UP000286317">
    <property type="component" value="Unassembled WGS sequence"/>
</dbReference>
<dbReference type="InterPro" id="IPR037401">
    <property type="entry name" value="SnoaL-like"/>
</dbReference>
<protein>
    <submittedName>
        <fullName evidence="2">Nuclear transport factor 2 family protein</fullName>
    </submittedName>
</protein>
<dbReference type="Gene3D" id="3.10.450.50">
    <property type="match status" value="1"/>
</dbReference>
<dbReference type="AlphaFoldDB" id="A0A418IIQ4"/>
<keyword evidence="3" id="KW-1185">Reference proteome</keyword>
<evidence type="ECO:0000313" key="2">
    <source>
        <dbReference type="EMBL" id="RIN02761.1"/>
    </source>
</evidence>
<feature type="domain" description="SnoaL-like" evidence="1">
    <location>
        <begin position="15"/>
        <end position="109"/>
    </location>
</feature>
<name>A0A418IIQ4_9STAP</name>
<dbReference type="EMBL" id="QXUF01000006">
    <property type="protein sequence ID" value="RIN02761.1"/>
    <property type="molecule type" value="Genomic_DNA"/>
</dbReference>
<organism evidence="2 3">
    <name type="scientific">Staphylococcus shinii</name>
    <dbReference type="NCBI Taxonomy" id="2912228"/>
    <lineage>
        <taxon>Bacteria</taxon>
        <taxon>Bacillati</taxon>
        <taxon>Bacillota</taxon>
        <taxon>Bacilli</taxon>
        <taxon>Bacillales</taxon>
        <taxon>Staphylococcaceae</taxon>
        <taxon>Staphylococcus</taxon>
    </lineage>
</organism>
<dbReference type="Pfam" id="PF12680">
    <property type="entry name" value="SnoaL_2"/>
    <property type="match status" value="1"/>
</dbReference>
<accession>A0A418IIQ4</accession>
<dbReference type="InterPro" id="IPR032710">
    <property type="entry name" value="NTF2-like_dom_sf"/>
</dbReference>
<comment type="caution">
    <text evidence="2">The sequence shown here is derived from an EMBL/GenBank/DDBJ whole genome shotgun (WGS) entry which is preliminary data.</text>
</comment>